<comment type="caution">
    <text evidence="1">The sequence shown here is derived from an EMBL/GenBank/DDBJ whole genome shotgun (WGS) entry which is preliminary data.</text>
</comment>
<proteinExistence type="predicted"/>
<dbReference type="EMBL" id="MU274952">
    <property type="protein sequence ID" value="KAI0083856.1"/>
    <property type="molecule type" value="Genomic_DNA"/>
</dbReference>
<gene>
    <name evidence="1" type="ORF">BDY19DRAFT_613233</name>
</gene>
<accession>A0ACB8TP92</accession>
<protein>
    <submittedName>
        <fullName evidence="1">Uncharacterized protein</fullName>
    </submittedName>
</protein>
<organism evidence="1 2">
    <name type="scientific">Irpex rosettiformis</name>
    <dbReference type="NCBI Taxonomy" id="378272"/>
    <lineage>
        <taxon>Eukaryota</taxon>
        <taxon>Fungi</taxon>
        <taxon>Dikarya</taxon>
        <taxon>Basidiomycota</taxon>
        <taxon>Agaricomycotina</taxon>
        <taxon>Agaricomycetes</taxon>
        <taxon>Polyporales</taxon>
        <taxon>Irpicaceae</taxon>
        <taxon>Irpex</taxon>
    </lineage>
</organism>
<keyword evidence="2" id="KW-1185">Reference proteome</keyword>
<dbReference type="Proteomes" id="UP001055072">
    <property type="component" value="Unassembled WGS sequence"/>
</dbReference>
<sequence>MAVGDLLHFDEAAYINKIARPWYPDEVLYDNIHRKRRQTASSGFAIGAGVALAPVTAGVSLASSAYGARTLDIAKRKLGLLEWEWGRRGYAPLPEHFMRDRVLPMAVTGVVSAATLGFDMGLGAAGANVAAQAGVHGMGQVLHGAGHGIAANGIVPQITAGLEKGVEEATHYAMSGAAFHTHGFYNPPPPYQAIGEAAGVEAVKEGIRYGAGRAGLAGQEYVAKRWY</sequence>
<evidence type="ECO:0000313" key="2">
    <source>
        <dbReference type="Proteomes" id="UP001055072"/>
    </source>
</evidence>
<name>A0ACB8TP92_9APHY</name>
<reference evidence="1" key="1">
    <citation type="journal article" date="2021" name="Environ. Microbiol.">
        <title>Gene family expansions and transcriptome signatures uncover fungal adaptations to wood decay.</title>
        <authorList>
            <person name="Hage H."/>
            <person name="Miyauchi S."/>
            <person name="Viragh M."/>
            <person name="Drula E."/>
            <person name="Min B."/>
            <person name="Chaduli D."/>
            <person name="Navarro D."/>
            <person name="Favel A."/>
            <person name="Norest M."/>
            <person name="Lesage-Meessen L."/>
            <person name="Balint B."/>
            <person name="Merenyi Z."/>
            <person name="de Eugenio L."/>
            <person name="Morin E."/>
            <person name="Martinez A.T."/>
            <person name="Baldrian P."/>
            <person name="Stursova M."/>
            <person name="Martinez M.J."/>
            <person name="Novotny C."/>
            <person name="Magnuson J.K."/>
            <person name="Spatafora J.W."/>
            <person name="Maurice S."/>
            <person name="Pangilinan J."/>
            <person name="Andreopoulos W."/>
            <person name="LaButti K."/>
            <person name="Hundley H."/>
            <person name="Na H."/>
            <person name="Kuo A."/>
            <person name="Barry K."/>
            <person name="Lipzen A."/>
            <person name="Henrissat B."/>
            <person name="Riley R."/>
            <person name="Ahrendt S."/>
            <person name="Nagy L.G."/>
            <person name="Grigoriev I.V."/>
            <person name="Martin F."/>
            <person name="Rosso M.N."/>
        </authorList>
    </citation>
    <scope>NUCLEOTIDE SEQUENCE</scope>
    <source>
        <strain evidence="1">CBS 384.51</strain>
    </source>
</reference>
<evidence type="ECO:0000313" key="1">
    <source>
        <dbReference type="EMBL" id="KAI0083856.1"/>
    </source>
</evidence>